<dbReference type="AlphaFoldDB" id="A0A7R9LEA8"/>
<dbReference type="Proteomes" id="UP000728032">
    <property type="component" value="Unassembled WGS sequence"/>
</dbReference>
<name>A0A7R9LEA8_9ACAR</name>
<sequence>MKSLKQMLNFLTLAKNEKKPKNRSISWSQLLLPSYKTRLVEFRKLFAKSVPINERLIADFSCALQKEILIQGRLYLSINYISFHANIFGWETVVSIKFTDIQAITKANTIRVIPNAIQIITTTGAKYIFTSFVARDKAFKRIYRLWQDVMIGQKMSVSEVWQLIHYNYGNYLGVPSDSEEDDEELSVITRNNMNIVEEELDDEVFNDTSHTHRLRHKKRESISSFLTCPESDLEEQLNHLDAFGGDIYDNNNNNSNNNSHFIPKLIKITYHSFSTEYRIF</sequence>
<dbReference type="GO" id="GO:0005886">
    <property type="term" value="C:plasma membrane"/>
    <property type="evidence" value="ECO:0007669"/>
    <property type="project" value="TreeGrafter"/>
</dbReference>
<reference evidence="2" key="1">
    <citation type="submission" date="2020-11" db="EMBL/GenBank/DDBJ databases">
        <authorList>
            <person name="Tran Van P."/>
        </authorList>
    </citation>
    <scope>NUCLEOTIDE SEQUENCE</scope>
</reference>
<dbReference type="EMBL" id="CAJPVJ010000545">
    <property type="protein sequence ID" value="CAG2162812.1"/>
    <property type="molecule type" value="Genomic_DNA"/>
</dbReference>
<dbReference type="GO" id="GO:0120020">
    <property type="term" value="F:cholesterol transfer activity"/>
    <property type="evidence" value="ECO:0007669"/>
    <property type="project" value="TreeGrafter"/>
</dbReference>
<dbReference type="Pfam" id="PF02893">
    <property type="entry name" value="GRAM"/>
    <property type="match status" value="1"/>
</dbReference>
<feature type="domain" description="GRAM" evidence="1">
    <location>
        <begin position="40"/>
        <end position="108"/>
    </location>
</feature>
<dbReference type="InterPro" id="IPR051482">
    <property type="entry name" value="Cholesterol_transport"/>
</dbReference>
<dbReference type="EMBL" id="OC915370">
    <property type="protein sequence ID" value="CAD7640132.1"/>
    <property type="molecule type" value="Genomic_DNA"/>
</dbReference>
<dbReference type="OrthoDB" id="2162691at2759"/>
<dbReference type="SMART" id="SM00568">
    <property type="entry name" value="GRAM"/>
    <property type="match status" value="1"/>
</dbReference>
<dbReference type="InterPro" id="IPR011993">
    <property type="entry name" value="PH-like_dom_sf"/>
</dbReference>
<organism evidence="2">
    <name type="scientific">Oppiella nova</name>
    <dbReference type="NCBI Taxonomy" id="334625"/>
    <lineage>
        <taxon>Eukaryota</taxon>
        <taxon>Metazoa</taxon>
        <taxon>Ecdysozoa</taxon>
        <taxon>Arthropoda</taxon>
        <taxon>Chelicerata</taxon>
        <taxon>Arachnida</taxon>
        <taxon>Acari</taxon>
        <taxon>Acariformes</taxon>
        <taxon>Sarcoptiformes</taxon>
        <taxon>Oribatida</taxon>
        <taxon>Brachypylina</taxon>
        <taxon>Oppioidea</taxon>
        <taxon>Oppiidae</taxon>
        <taxon>Oppiella</taxon>
    </lineage>
</organism>
<evidence type="ECO:0000313" key="2">
    <source>
        <dbReference type="EMBL" id="CAD7640132.1"/>
    </source>
</evidence>
<accession>A0A7R9LEA8</accession>
<protein>
    <recommendedName>
        <fullName evidence="1">GRAM domain-containing protein</fullName>
    </recommendedName>
</protein>
<evidence type="ECO:0000259" key="1">
    <source>
        <dbReference type="SMART" id="SM00568"/>
    </source>
</evidence>
<proteinExistence type="predicted"/>
<gene>
    <name evidence="2" type="ORF">ONB1V03_LOCUS2401</name>
</gene>
<keyword evidence="3" id="KW-1185">Reference proteome</keyword>
<dbReference type="GO" id="GO:0140268">
    <property type="term" value="C:endoplasmic reticulum-plasma membrane contact site"/>
    <property type="evidence" value="ECO:0007669"/>
    <property type="project" value="TreeGrafter"/>
</dbReference>
<dbReference type="GO" id="GO:0015485">
    <property type="term" value="F:cholesterol binding"/>
    <property type="evidence" value="ECO:0007669"/>
    <property type="project" value="TreeGrafter"/>
</dbReference>
<evidence type="ECO:0000313" key="3">
    <source>
        <dbReference type="Proteomes" id="UP000728032"/>
    </source>
</evidence>
<dbReference type="Gene3D" id="2.30.29.30">
    <property type="entry name" value="Pleckstrin-homology domain (PH domain)/Phosphotyrosine-binding domain (PTB)"/>
    <property type="match status" value="1"/>
</dbReference>
<dbReference type="PANTHER" id="PTHR23319">
    <property type="entry name" value="GRAM DOMAIN CONTAINING 1B, ISOFORM E"/>
    <property type="match status" value="1"/>
</dbReference>
<dbReference type="InterPro" id="IPR004182">
    <property type="entry name" value="GRAM"/>
</dbReference>
<dbReference type="GO" id="GO:0032366">
    <property type="term" value="P:intracellular sterol transport"/>
    <property type="evidence" value="ECO:0007669"/>
    <property type="project" value="TreeGrafter"/>
</dbReference>
<dbReference type="CDD" id="cd13220">
    <property type="entry name" value="PH-GRAM_GRAMDC"/>
    <property type="match status" value="1"/>
</dbReference>
<dbReference type="GO" id="GO:0005789">
    <property type="term" value="C:endoplasmic reticulum membrane"/>
    <property type="evidence" value="ECO:0007669"/>
    <property type="project" value="TreeGrafter"/>
</dbReference>
<dbReference type="PANTHER" id="PTHR23319:SF4">
    <property type="entry name" value="GRAM DOMAIN CONTAINING 1B, ISOFORM E"/>
    <property type="match status" value="1"/>
</dbReference>